<name>A0ABS1CVV5_9PROT</name>
<dbReference type="Proteomes" id="UP000697995">
    <property type="component" value="Unassembled WGS sequence"/>
</dbReference>
<gene>
    <name evidence="2" type="ORF">CKO45_09020</name>
</gene>
<comment type="caution">
    <text evidence="2">The sequence shown here is derived from an EMBL/GenBank/DDBJ whole genome shotgun (WGS) entry which is preliminary data.</text>
</comment>
<protein>
    <submittedName>
        <fullName evidence="2">Uncharacterized protein</fullName>
    </submittedName>
</protein>
<dbReference type="RefSeq" id="WP_133220262.1">
    <property type="nucleotide sequence ID" value="NZ_NRSG01000048.1"/>
</dbReference>
<feature type="region of interest" description="Disordered" evidence="1">
    <location>
        <begin position="1"/>
        <end position="63"/>
    </location>
</feature>
<proteinExistence type="predicted"/>
<evidence type="ECO:0000313" key="3">
    <source>
        <dbReference type="Proteomes" id="UP000697995"/>
    </source>
</evidence>
<organism evidence="2 3">
    <name type="scientific">Paracraurococcus ruber</name>
    <dbReference type="NCBI Taxonomy" id="77675"/>
    <lineage>
        <taxon>Bacteria</taxon>
        <taxon>Pseudomonadati</taxon>
        <taxon>Pseudomonadota</taxon>
        <taxon>Alphaproteobacteria</taxon>
        <taxon>Acetobacterales</taxon>
        <taxon>Roseomonadaceae</taxon>
        <taxon>Paracraurococcus</taxon>
    </lineage>
</organism>
<evidence type="ECO:0000256" key="1">
    <source>
        <dbReference type="SAM" id="MobiDB-lite"/>
    </source>
</evidence>
<reference evidence="2 3" key="1">
    <citation type="journal article" date="2020" name="Microorganisms">
        <title>Osmotic Adaptation and Compatible Solute Biosynthesis of Phototrophic Bacteria as Revealed from Genome Analyses.</title>
        <authorList>
            <person name="Imhoff J.F."/>
            <person name="Rahn T."/>
            <person name="Kunzel S."/>
            <person name="Keller A."/>
            <person name="Neulinger S.C."/>
        </authorList>
    </citation>
    <scope>NUCLEOTIDE SEQUENCE [LARGE SCALE GENOMIC DNA]</scope>
    <source>
        <strain evidence="2 3">DSM 15382</strain>
    </source>
</reference>
<evidence type="ECO:0000313" key="2">
    <source>
        <dbReference type="EMBL" id="MBK1658371.1"/>
    </source>
</evidence>
<dbReference type="EMBL" id="NRSG01000048">
    <property type="protein sequence ID" value="MBK1658371.1"/>
    <property type="molecule type" value="Genomic_DNA"/>
</dbReference>
<accession>A0ABS1CVV5</accession>
<sequence>MLALNRDQLAPPQRRGEVQQQQDAVARAGDAVAAGGDQAAAFGGADRGGAALRHAGAAGDAGQGVTVRRVRALPGLAGHATGAA</sequence>
<feature type="compositionally biased region" description="Low complexity" evidence="1">
    <location>
        <begin position="18"/>
        <end position="60"/>
    </location>
</feature>
<keyword evidence="3" id="KW-1185">Reference proteome</keyword>